<protein>
    <recommendedName>
        <fullName evidence="1">Nonsense-mediated mRNA decay factor</fullName>
    </recommendedName>
</protein>
<comment type="subcellular location">
    <subcellularLocation>
        <location evidence="1">Nucleus</location>
    </subcellularLocation>
</comment>
<dbReference type="InterPro" id="IPR045153">
    <property type="entry name" value="Est1/Ebs1-like"/>
</dbReference>
<dbReference type="GO" id="GO:0000184">
    <property type="term" value="P:nuclear-transcribed mRNA catabolic process, nonsense-mediated decay"/>
    <property type="evidence" value="ECO:0007669"/>
    <property type="project" value="UniProtKB-KW"/>
</dbReference>
<dbReference type="InterPro" id="IPR019458">
    <property type="entry name" value="Est1-like_N"/>
</dbReference>
<dbReference type="EMBL" id="MPDP01000283">
    <property type="protein sequence ID" value="KAK1456918.1"/>
    <property type="molecule type" value="Genomic_DNA"/>
</dbReference>
<dbReference type="AlphaFoldDB" id="A0AAI9XRE9"/>
<dbReference type="GO" id="GO:0005634">
    <property type="term" value="C:nucleus"/>
    <property type="evidence" value="ECO:0007669"/>
    <property type="project" value="UniProtKB-SubCell"/>
</dbReference>
<feature type="region of interest" description="Disordered" evidence="2">
    <location>
        <begin position="619"/>
        <end position="693"/>
    </location>
</feature>
<sequence>MLFFPTLSSPRLRATTSLGPDDAAAASPIPPPLSPSPFGFRRPHLPSYGSRAPSGTGLESGPAPPFSKMAEHVEAAKQAWHQAQKLRKHLQREIDKLKSDTDGNELKHFEVLESVISSLRLACLHVIFHDFEYSSTEKVEANLWQAHSLVNAEYRKVLGKLRSSQLAVQKRKLDRMYSSFLKTAQKFYVAFVQRMSAVYPIPELQRIAEGIKAEKLAEANPMANTTPAVRQIILKYVHLVLIHLGDLFRYRMQARHKVPSYEAALTYYSLAHDILPNSGFAHHQMGIIYLDERKHLDIIYHFYRAMAIQDPHPMAAQNLESELKSLSAPTTPARRTGPPDPQEAFVTWFVKLHSHFSKGEPFPQHEGLEKEVINQLEMAIKAPNTQAILLKMVLLNMSAFFVYNNKAKGDWATAAFRTSQFLLRLNARFFMTFCKFLKREMERLIEQQANGEPESTEDQASTMTENTLPFVRLYAAWLVACRVEIVNAQEAPELSIKDMYRGFAKALTSLCEMYGNEDLKLTPYLLPEDQEAIGMLPLCDTKLPDSCRLNYDEDTGNLKPQIQHYGGQRFGPLQEIFSRVLQTIKCGFFLANDDTNFPFSYTSSPRGLTFRYEDGYTPKSSAVATTSSQPPVEQSSAADFPPAQRKDSRRPAPVRNATPTAALPEPPQVAAPPQVRSHPTPSRSKAQGQSDYDFSSDADMLHMVNDFLMPPQAHVSPAESHEDTSYGMNSAMANEVFGVPPTNSPPALGSATAKTFPSLPWNMIYTPTPQGKKQELTPPDRAIRDAARRSFDGSAGFQRTAQPSGTPRLDDPFGEARENPYMARQQQRPYASTPDISAHQDRLLQAFGRQPTDSRPLSRDLSGSAAYNLWSSPYAEANNPHTLQPRAAAHARSFSGSRPQFPQSPNMPMNGENFSPASGTQFSNVSSIYQSTPCNGIAYTATTAFGRGPIADMHDDPTHYKNMVRQNGGAATDGYTAGYNDMILQSAMADEVKRAPGQNMRR</sequence>
<keyword evidence="1" id="KW-0866">Nonsense-mediated mRNA decay</keyword>
<feature type="compositionally biased region" description="Polar residues" evidence="2">
    <location>
        <begin position="619"/>
        <end position="637"/>
    </location>
</feature>
<dbReference type="PANTHER" id="PTHR15696:SF36">
    <property type="entry name" value="NONSENSE-MEDIATED MRNA DECAY FACTOR"/>
    <property type="match status" value="1"/>
</dbReference>
<evidence type="ECO:0000259" key="3">
    <source>
        <dbReference type="Pfam" id="PF10373"/>
    </source>
</evidence>
<gene>
    <name evidence="5" type="ORF">CCUS01_09797</name>
</gene>
<evidence type="ECO:0000313" key="6">
    <source>
        <dbReference type="Proteomes" id="UP001239213"/>
    </source>
</evidence>
<feature type="compositionally biased region" description="Polar residues" evidence="2">
    <location>
        <begin position="1"/>
        <end position="18"/>
    </location>
</feature>
<reference evidence="5" key="1">
    <citation type="submission" date="2016-11" db="EMBL/GenBank/DDBJ databases">
        <title>The genome sequence of Colletotrichum cuscutae.</title>
        <authorList>
            <person name="Baroncelli R."/>
        </authorList>
    </citation>
    <scope>NUCLEOTIDE SEQUENCE</scope>
    <source>
        <strain evidence="5">IMI 304802</strain>
    </source>
</reference>
<feature type="region of interest" description="Disordered" evidence="2">
    <location>
        <begin position="1"/>
        <end position="66"/>
    </location>
</feature>
<evidence type="ECO:0000259" key="4">
    <source>
        <dbReference type="Pfam" id="PF10374"/>
    </source>
</evidence>
<feature type="compositionally biased region" description="Polar residues" evidence="2">
    <location>
        <begin position="677"/>
        <end position="693"/>
    </location>
</feature>
<proteinExistence type="predicted"/>
<evidence type="ECO:0000313" key="5">
    <source>
        <dbReference type="EMBL" id="KAK1456918.1"/>
    </source>
</evidence>
<dbReference type="Proteomes" id="UP001239213">
    <property type="component" value="Unassembled WGS sequence"/>
</dbReference>
<accession>A0AAI9XRE9</accession>
<evidence type="ECO:0000256" key="2">
    <source>
        <dbReference type="SAM" id="MobiDB-lite"/>
    </source>
</evidence>
<feature type="region of interest" description="Disordered" evidence="2">
    <location>
        <begin position="789"/>
        <end position="816"/>
    </location>
</feature>
<dbReference type="Pfam" id="PF10373">
    <property type="entry name" value="EST1_DNA_bind"/>
    <property type="match status" value="1"/>
</dbReference>
<keyword evidence="1" id="KW-0539">Nucleus</keyword>
<dbReference type="PANTHER" id="PTHR15696">
    <property type="entry name" value="SMG-7 SUPPRESSOR WITH MORPHOLOGICAL EFFECT ON GENITALIA PROTEIN 7"/>
    <property type="match status" value="1"/>
</dbReference>
<name>A0AAI9XRE9_9PEZI</name>
<evidence type="ECO:0000256" key="1">
    <source>
        <dbReference type="RuleBase" id="RU369098"/>
    </source>
</evidence>
<dbReference type="InterPro" id="IPR018834">
    <property type="entry name" value="DNA/RNA-bd_Est1-type"/>
</dbReference>
<keyword evidence="6" id="KW-1185">Reference proteome</keyword>
<organism evidence="5 6">
    <name type="scientific">Colletotrichum cuscutae</name>
    <dbReference type="NCBI Taxonomy" id="1209917"/>
    <lineage>
        <taxon>Eukaryota</taxon>
        <taxon>Fungi</taxon>
        <taxon>Dikarya</taxon>
        <taxon>Ascomycota</taxon>
        <taxon>Pezizomycotina</taxon>
        <taxon>Sordariomycetes</taxon>
        <taxon>Hypocreomycetidae</taxon>
        <taxon>Glomerellales</taxon>
        <taxon>Glomerellaceae</taxon>
        <taxon>Colletotrichum</taxon>
        <taxon>Colletotrichum acutatum species complex</taxon>
    </lineage>
</organism>
<comment type="caution">
    <text evidence="5">The sequence shown here is derived from an EMBL/GenBank/DDBJ whole genome shotgun (WGS) entry which is preliminary data.</text>
</comment>
<dbReference type="Gene3D" id="1.25.40.10">
    <property type="entry name" value="Tetratricopeptide repeat domain"/>
    <property type="match status" value="1"/>
</dbReference>
<dbReference type="InterPro" id="IPR011990">
    <property type="entry name" value="TPR-like_helical_dom_sf"/>
</dbReference>
<comment type="function">
    <text evidence="1">Plays a role in nonsense-mediated mRNA decay.</text>
</comment>
<feature type="domain" description="Telomerase activating protein Est1-like N-terminal" evidence="4">
    <location>
        <begin position="138"/>
        <end position="254"/>
    </location>
</feature>
<dbReference type="SUPFAM" id="SSF48452">
    <property type="entry name" value="TPR-like"/>
    <property type="match status" value="1"/>
</dbReference>
<dbReference type="Pfam" id="PF10374">
    <property type="entry name" value="EST1"/>
    <property type="match status" value="1"/>
</dbReference>
<feature type="domain" description="DNA/RNA-binding" evidence="3">
    <location>
        <begin position="264"/>
        <end position="538"/>
    </location>
</feature>